<protein>
    <recommendedName>
        <fullName evidence="2">TRAPP14 C-terminal domain-containing protein</fullName>
    </recommendedName>
</protein>
<name>A0A8S3ZTC9_9EUPU</name>
<comment type="caution">
    <text evidence="3">The sequence shown here is derived from an EMBL/GenBank/DDBJ whole genome shotgun (WGS) entry which is preliminary data.</text>
</comment>
<reference evidence="3" key="1">
    <citation type="submission" date="2021-04" db="EMBL/GenBank/DDBJ databases">
        <authorList>
            <consortium name="Molecular Ecology Group"/>
        </authorList>
    </citation>
    <scope>NUCLEOTIDE SEQUENCE</scope>
</reference>
<feature type="region of interest" description="Disordered" evidence="1">
    <location>
        <begin position="506"/>
        <end position="529"/>
    </location>
</feature>
<dbReference type="GO" id="GO:1990071">
    <property type="term" value="C:TRAPPII protein complex"/>
    <property type="evidence" value="ECO:0007669"/>
    <property type="project" value="TreeGrafter"/>
</dbReference>
<accession>A0A8S3ZTC9</accession>
<gene>
    <name evidence="3" type="ORF">CUNI_LOCUS16698</name>
</gene>
<dbReference type="OrthoDB" id="6047286at2759"/>
<dbReference type="InterPro" id="IPR031626">
    <property type="entry name" value="TRAPPC14"/>
</dbReference>
<evidence type="ECO:0000313" key="3">
    <source>
        <dbReference type="EMBL" id="CAG5131140.1"/>
    </source>
</evidence>
<dbReference type="InterPro" id="IPR055452">
    <property type="entry name" value="TRAPP14_C"/>
</dbReference>
<dbReference type="EMBL" id="CAJHNH020004491">
    <property type="protein sequence ID" value="CAG5131140.1"/>
    <property type="molecule type" value="Genomic_DNA"/>
</dbReference>
<evidence type="ECO:0000313" key="4">
    <source>
        <dbReference type="Proteomes" id="UP000678393"/>
    </source>
</evidence>
<dbReference type="GO" id="GO:0043014">
    <property type="term" value="F:alpha-tubulin binding"/>
    <property type="evidence" value="ECO:0007669"/>
    <property type="project" value="InterPro"/>
</dbReference>
<proteinExistence type="predicted"/>
<dbReference type="PANTHER" id="PTHR16096">
    <property type="entry name" value="MICROTUBULE-ASSOCIATED PROTEIN 11"/>
    <property type="match status" value="1"/>
</dbReference>
<feature type="domain" description="TRAPP14 C-terminal" evidence="2">
    <location>
        <begin position="390"/>
        <end position="533"/>
    </location>
</feature>
<dbReference type="AlphaFoldDB" id="A0A8S3ZTC9"/>
<dbReference type="GO" id="GO:0060271">
    <property type="term" value="P:cilium assembly"/>
    <property type="evidence" value="ECO:0007669"/>
    <property type="project" value="InterPro"/>
</dbReference>
<feature type="compositionally biased region" description="Low complexity" evidence="1">
    <location>
        <begin position="517"/>
        <end position="529"/>
    </location>
</feature>
<organism evidence="3 4">
    <name type="scientific">Candidula unifasciata</name>
    <dbReference type="NCBI Taxonomy" id="100452"/>
    <lineage>
        <taxon>Eukaryota</taxon>
        <taxon>Metazoa</taxon>
        <taxon>Spiralia</taxon>
        <taxon>Lophotrochozoa</taxon>
        <taxon>Mollusca</taxon>
        <taxon>Gastropoda</taxon>
        <taxon>Heterobranchia</taxon>
        <taxon>Euthyneura</taxon>
        <taxon>Panpulmonata</taxon>
        <taxon>Eupulmonata</taxon>
        <taxon>Stylommatophora</taxon>
        <taxon>Helicina</taxon>
        <taxon>Helicoidea</taxon>
        <taxon>Geomitridae</taxon>
        <taxon>Candidula</taxon>
    </lineage>
</organism>
<dbReference type="PANTHER" id="PTHR16096:SF8">
    <property type="entry name" value="TRAFFICKING PROTEIN PARTICLE COMPLEX SUBUNIT 14"/>
    <property type="match status" value="1"/>
</dbReference>
<dbReference type="Proteomes" id="UP000678393">
    <property type="component" value="Unassembled WGS sequence"/>
</dbReference>
<sequence length="642" mass="70723">MASVNNGGGIASSVEDEMGCLSLEGLSSHTTSGGIKHVIRECFTSVYLGETLKYDVVVRREPAVDASVWRKQVSRLVSQAVIQPCSNLVSDVLLPPRTTTSSPLIIVEKNESDETPSGLMCHILATFVGNSNMTSSSDDSSCKPFFRDEDTYVIPMSSPLHDVPEDCQFVQLKIVLTLYRVAVTRSETPPGLEATMVPSIAGTEDSENGYGDYGGQDITRSPAGSLSLDLSPVKVSSSYRSVQEKSVTARLRVQGPPELRMRHSSAGQKQLILLAVSNKTETQMVIKNIQMLSSSSPVHDILVCEEGSSVKWETCHQVINLESPRRSHAFPVILSCCEELNLIYRLHLSSVPTDSELSLRANIKWTHAGASNEITTVYKIPRIKVRCPPFIVTVKCDEETELNKSFSVTYTISNQLYDFMSMRLYYNLDNMCRALTEQGGSEEEVSRIQHLRDSVVCHDPDTAIGSCPRGSSVPVRVGFLIHKPGLYELSELMKVNLRYSLLDTQLSPVPDDRESHSTSSGDTSISFQSADDHLSASEELWRGRSGSTASLATPVLFQSAEERRRSFASKSYSFGDLGPTVSADSDEAVNLRNKGHIKRSSAVPAPRPPPPRMLSQTERELIRPSNFLKQPFYIYISDPLIT</sequence>
<evidence type="ECO:0000259" key="2">
    <source>
        <dbReference type="Pfam" id="PF23652"/>
    </source>
</evidence>
<dbReference type="Pfam" id="PF23652">
    <property type="entry name" value="TRAPP14_C"/>
    <property type="match status" value="1"/>
</dbReference>
<keyword evidence="4" id="KW-1185">Reference proteome</keyword>
<evidence type="ECO:0000256" key="1">
    <source>
        <dbReference type="SAM" id="MobiDB-lite"/>
    </source>
</evidence>